<feature type="signal peptide" evidence="1">
    <location>
        <begin position="1"/>
        <end position="21"/>
    </location>
</feature>
<comment type="caution">
    <text evidence="2">The sequence shown here is derived from an EMBL/GenBank/DDBJ whole genome shotgun (WGS) entry which is preliminary data.</text>
</comment>
<keyword evidence="1" id="KW-0732">Signal</keyword>
<evidence type="ECO:0000256" key="1">
    <source>
        <dbReference type="SAM" id="SignalP"/>
    </source>
</evidence>
<reference evidence="2" key="1">
    <citation type="submission" date="2021-02" db="EMBL/GenBank/DDBJ databases">
        <authorList>
            <person name="Nowell W R."/>
        </authorList>
    </citation>
    <scope>NUCLEOTIDE SEQUENCE</scope>
    <source>
        <strain evidence="2">Ploen Becks lab</strain>
    </source>
</reference>
<evidence type="ECO:0000313" key="3">
    <source>
        <dbReference type="Proteomes" id="UP000663879"/>
    </source>
</evidence>
<organism evidence="2 3">
    <name type="scientific">Brachionus calyciflorus</name>
    <dbReference type="NCBI Taxonomy" id="104777"/>
    <lineage>
        <taxon>Eukaryota</taxon>
        <taxon>Metazoa</taxon>
        <taxon>Spiralia</taxon>
        <taxon>Gnathifera</taxon>
        <taxon>Rotifera</taxon>
        <taxon>Eurotatoria</taxon>
        <taxon>Monogononta</taxon>
        <taxon>Pseudotrocha</taxon>
        <taxon>Ploima</taxon>
        <taxon>Brachionidae</taxon>
        <taxon>Brachionus</taxon>
    </lineage>
</organism>
<dbReference type="Proteomes" id="UP000663879">
    <property type="component" value="Unassembled WGS sequence"/>
</dbReference>
<gene>
    <name evidence="2" type="ORF">OXX778_LOCUS9852</name>
</gene>
<sequence length="340" mass="39550">MVFTRFLLILVILVLNGYVHAKAHVREKSLDETNENQNKTKTNVILCDLRNPNKKPCQSDSFYFTFSAVFQADELHLGKNIKTLAKIFSEYAICESMFMKYNNVTQSLEYFSAGDKYLWYPNKKLNSTTSPEVNIVKDSDPRTKRIVFKCPLPKSDVFLSIYGHNFKQAHSHPSLANKVTVSGLHLRLSFLQMESLNVKVNKKRDELYSILDYTKDISNAFKEIIPKQSTERFFVYYDSKCRDCKIDYSIQKFIPYYSNYLNCNLKVNTCEYTGECLNNKEIYSPLKFELEDEKPKLNSFVCLSNFSQTSLYMPCAVRNGNCSYDQKCLFDARTLELKCE</sequence>
<feature type="chain" id="PRO_5032406275" evidence="1">
    <location>
        <begin position="22"/>
        <end position="340"/>
    </location>
</feature>
<name>A0A813XN82_9BILA</name>
<proteinExistence type="predicted"/>
<protein>
    <submittedName>
        <fullName evidence="2">Uncharacterized protein</fullName>
    </submittedName>
</protein>
<dbReference type="AlphaFoldDB" id="A0A813XN82"/>
<accession>A0A813XN82</accession>
<dbReference type="EMBL" id="CAJNOC010001491">
    <property type="protein sequence ID" value="CAF0869353.1"/>
    <property type="molecule type" value="Genomic_DNA"/>
</dbReference>
<evidence type="ECO:0000313" key="2">
    <source>
        <dbReference type="EMBL" id="CAF0869353.1"/>
    </source>
</evidence>
<keyword evidence="3" id="KW-1185">Reference proteome</keyword>